<dbReference type="GO" id="GO:0006357">
    <property type="term" value="P:regulation of transcription by RNA polymerase II"/>
    <property type="evidence" value="ECO:0007669"/>
    <property type="project" value="UniProtKB-ARBA"/>
</dbReference>
<dbReference type="Pfam" id="PF00505">
    <property type="entry name" value="HMG_box"/>
    <property type="match status" value="1"/>
</dbReference>
<dbReference type="Gene3D" id="1.10.30.10">
    <property type="entry name" value="High mobility group box domain"/>
    <property type="match status" value="1"/>
</dbReference>
<keyword evidence="3" id="KW-0539">Nucleus</keyword>
<dbReference type="OMA" id="GAMWREL"/>
<dbReference type="InterPro" id="IPR009071">
    <property type="entry name" value="HMG_box_dom"/>
</dbReference>
<feature type="DNA-binding region" description="HMG box" evidence="3">
    <location>
        <begin position="107"/>
        <end position="175"/>
    </location>
</feature>
<name>A9VCR9_MONBE</name>
<evidence type="ECO:0000256" key="4">
    <source>
        <dbReference type="SAM" id="MobiDB-lite"/>
    </source>
</evidence>
<dbReference type="RefSeq" id="XP_001750518.1">
    <property type="nucleotide sequence ID" value="XM_001750466.1"/>
</dbReference>
<feature type="region of interest" description="Disordered" evidence="4">
    <location>
        <begin position="1"/>
        <end position="96"/>
    </location>
</feature>
<dbReference type="Proteomes" id="UP000001357">
    <property type="component" value="Unassembled WGS sequence"/>
</dbReference>
<evidence type="ECO:0000259" key="5">
    <source>
        <dbReference type="PROSITE" id="PS50118"/>
    </source>
</evidence>
<feature type="compositionally biased region" description="Low complexity" evidence="4">
    <location>
        <begin position="15"/>
        <end position="94"/>
    </location>
</feature>
<dbReference type="GO" id="GO:0005634">
    <property type="term" value="C:nucleus"/>
    <property type="evidence" value="ECO:0007669"/>
    <property type="project" value="UniProtKB-UniRule"/>
</dbReference>
<gene>
    <name evidence="6" type="primary">MbSox</name>
    <name evidence="6" type="ORF">MONBRDRAFT_12602</name>
</gene>
<evidence type="ECO:0000313" key="6">
    <source>
        <dbReference type="EMBL" id="EDQ84732.1"/>
    </source>
</evidence>
<keyword evidence="1 3" id="KW-0238">DNA-binding</keyword>
<dbReference type="STRING" id="81824.A9VCR9"/>
<feature type="domain" description="HMG box" evidence="5">
    <location>
        <begin position="107"/>
        <end position="175"/>
    </location>
</feature>
<accession>A9VCR9</accession>
<dbReference type="SMART" id="SM00398">
    <property type="entry name" value="HMG"/>
    <property type="match status" value="1"/>
</dbReference>
<dbReference type="PANTHER" id="PTHR10270">
    <property type="entry name" value="SOX TRANSCRIPTION FACTOR"/>
    <property type="match status" value="1"/>
</dbReference>
<dbReference type="InterPro" id="IPR036910">
    <property type="entry name" value="HMG_box_dom_sf"/>
</dbReference>
<dbReference type="PANTHER" id="PTHR10270:SF161">
    <property type="entry name" value="SEX-DETERMINING REGION Y PROTEIN"/>
    <property type="match status" value="1"/>
</dbReference>
<dbReference type="GO" id="GO:0003677">
    <property type="term" value="F:DNA binding"/>
    <property type="evidence" value="ECO:0007669"/>
    <property type="project" value="UniProtKB-UniRule"/>
</dbReference>
<organism evidence="6 7">
    <name type="scientific">Monosiga brevicollis</name>
    <name type="common">Choanoflagellate</name>
    <dbReference type="NCBI Taxonomy" id="81824"/>
    <lineage>
        <taxon>Eukaryota</taxon>
        <taxon>Choanoflagellata</taxon>
        <taxon>Craspedida</taxon>
        <taxon>Salpingoecidae</taxon>
        <taxon>Monosiga</taxon>
    </lineage>
</organism>
<dbReference type="InParanoid" id="A9VCR9"/>
<dbReference type="KEGG" id="mbr:MONBRDRAFT_12602"/>
<dbReference type="AlphaFoldDB" id="A9VCR9"/>
<dbReference type="EMBL" id="CH991582">
    <property type="protein sequence ID" value="EDQ84732.1"/>
    <property type="molecule type" value="Genomic_DNA"/>
</dbReference>
<evidence type="ECO:0000256" key="2">
    <source>
        <dbReference type="ARBA" id="ARBA00023163"/>
    </source>
</evidence>
<proteinExistence type="predicted"/>
<sequence>MAKDRPKTTTKVRGKPTTQPAPKAAKAPRGAKAPAKATKATKAPAKTTKAAKAPAKTTKAAKAPAKTAKGAKAPAKTAKAAKGTKATKAAKAAPVASLEPMDPGVKVKRPLNSFMIFAKDQRAVLRQTHPNLHHSELSKLIGTSWNELSSEDRAIYQQRADQLKQEHQALYPNYRSVGPGQSTASHSPHLLLLI</sequence>
<keyword evidence="7" id="KW-1185">Reference proteome</keyword>
<evidence type="ECO:0000313" key="7">
    <source>
        <dbReference type="Proteomes" id="UP000001357"/>
    </source>
</evidence>
<protein>
    <recommendedName>
        <fullName evidence="5">HMG box domain-containing protein</fullName>
    </recommendedName>
</protein>
<dbReference type="eggNOG" id="KOG0527">
    <property type="taxonomic scope" value="Eukaryota"/>
</dbReference>
<keyword evidence="2" id="KW-0804">Transcription</keyword>
<dbReference type="GeneID" id="5895770"/>
<evidence type="ECO:0000256" key="1">
    <source>
        <dbReference type="ARBA" id="ARBA00023125"/>
    </source>
</evidence>
<evidence type="ECO:0000256" key="3">
    <source>
        <dbReference type="PROSITE-ProRule" id="PRU00267"/>
    </source>
</evidence>
<dbReference type="PROSITE" id="PS50118">
    <property type="entry name" value="HMG_BOX_2"/>
    <property type="match status" value="1"/>
</dbReference>
<dbReference type="SUPFAM" id="SSF47095">
    <property type="entry name" value="HMG-box"/>
    <property type="match status" value="1"/>
</dbReference>
<reference evidence="6 7" key="1">
    <citation type="journal article" date="2008" name="Nature">
        <title>The genome of the choanoflagellate Monosiga brevicollis and the origin of metazoans.</title>
        <authorList>
            <consortium name="JGI Sequencing"/>
            <person name="King N."/>
            <person name="Westbrook M.J."/>
            <person name="Young S.L."/>
            <person name="Kuo A."/>
            <person name="Abedin M."/>
            <person name="Chapman J."/>
            <person name="Fairclough S."/>
            <person name="Hellsten U."/>
            <person name="Isogai Y."/>
            <person name="Letunic I."/>
            <person name="Marr M."/>
            <person name="Pincus D."/>
            <person name="Putnam N."/>
            <person name="Rokas A."/>
            <person name="Wright K.J."/>
            <person name="Zuzow R."/>
            <person name="Dirks W."/>
            <person name="Good M."/>
            <person name="Goodstein D."/>
            <person name="Lemons D."/>
            <person name="Li W."/>
            <person name="Lyons J.B."/>
            <person name="Morris A."/>
            <person name="Nichols S."/>
            <person name="Richter D.J."/>
            <person name="Salamov A."/>
            <person name="Bork P."/>
            <person name="Lim W.A."/>
            <person name="Manning G."/>
            <person name="Miller W.T."/>
            <person name="McGinnis W."/>
            <person name="Shapiro H."/>
            <person name="Tjian R."/>
            <person name="Grigoriev I.V."/>
            <person name="Rokhsar D."/>
        </authorList>
    </citation>
    <scope>NUCLEOTIDE SEQUENCE [LARGE SCALE GENOMIC DNA]</scope>
    <source>
        <strain evidence="7">MX1 / ATCC 50154</strain>
    </source>
</reference>
<dbReference type="InterPro" id="IPR050140">
    <property type="entry name" value="SRY-related_HMG-box_TF-like"/>
</dbReference>